<reference evidence="11" key="1">
    <citation type="submission" date="2024-05" db="EMBL/GenBank/DDBJ databases">
        <title>Genome sequencing of novel strain.</title>
        <authorList>
            <person name="Ganbat D."/>
            <person name="Ganbat S."/>
            <person name="Lee S.-J."/>
        </authorList>
    </citation>
    <scope>NUCLEOTIDE SEQUENCE</scope>
    <source>
        <strain evidence="11">SMD15-11</strain>
    </source>
</reference>
<dbReference type="GO" id="GO:0022857">
    <property type="term" value="F:transmembrane transporter activity"/>
    <property type="evidence" value="ECO:0007669"/>
    <property type="project" value="InterPro"/>
</dbReference>
<evidence type="ECO:0000256" key="4">
    <source>
        <dbReference type="ARBA" id="ARBA00022475"/>
    </source>
</evidence>
<feature type="transmembrane region" description="Helical" evidence="9">
    <location>
        <begin position="237"/>
        <end position="259"/>
    </location>
</feature>
<feature type="transmembrane region" description="Helical" evidence="9">
    <location>
        <begin position="344"/>
        <end position="366"/>
    </location>
</feature>
<dbReference type="CDD" id="cd06261">
    <property type="entry name" value="TM_PBP2"/>
    <property type="match status" value="2"/>
</dbReference>
<accession>A0AB39V139</accession>
<evidence type="ECO:0000256" key="1">
    <source>
        <dbReference type="ARBA" id="ARBA00004429"/>
    </source>
</evidence>
<feature type="transmembrane region" description="Helical" evidence="9">
    <location>
        <begin position="163"/>
        <end position="184"/>
    </location>
</feature>
<evidence type="ECO:0000256" key="8">
    <source>
        <dbReference type="ARBA" id="ARBA00023136"/>
    </source>
</evidence>
<evidence type="ECO:0000313" key="11">
    <source>
        <dbReference type="EMBL" id="XDT74013.1"/>
    </source>
</evidence>
<dbReference type="EMBL" id="CP154858">
    <property type="protein sequence ID" value="XDT74013.1"/>
    <property type="molecule type" value="Genomic_DNA"/>
</dbReference>
<evidence type="ECO:0000256" key="9">
    <source>
        <dbReference type="RuleBase" id="RU363032"/>
    </source>
</evidence>
<sequence>MRGIFYQALAALAVAGFIWYLANNALTNMEKRGITTGFDFLSQPAGFGILQTLIDYTEADTYGKTFVVGLLNTVLVSVIGIILATILGFIMGIARLSHNWLIQKIATAYVEIFRNVPLLLQIFFWYFAVLQALPGARNSISIGEAAFLSVRGLYIPRPITEDGFGWVTAAFVLAIILVITYVRWDHKHQAETGQILPVFWPSVAVLIGLPLITYWIMGSPLHWEYPELKRFNFAGGIRVIPEFMALLMALVIYTGTYIAETVRSGIEAVSHGQTEAALALGFTNSQRLRLIVVPQALRVIIPPLTNQYLNLTKNSSLATAIGYPDLVSVFAGTTLNQTGQAVEIILMTMSVYLTLSLTTSAFMNWYNKRIALVER</sequence>
<dbReference type="InterPro" id="IPR035906">
    <property type="entry name" value="MetI-like_sf"/>
</dbReference>
<keyword evidence="3 9" id="KW-0813">Transport</keyword>
<feature type="transmembrane region" description="Helical" evidence="9">
    <location>
        <begin position="34"/>
        <end position="54"/>
    </location>
</feature>
<feature type="transmembrane region" description="Helical" evidence="9">
    <location>
        <begin position="106"/>
        <end position="128"/>
    </location>
</feature>
<dbReference type="Gene3D" id="1.10.3720.10">
    <property type="entry name" value="MetI-like"/>
    <property type="match status" value="1"/>
</dbReference>
<keyword evidence="8 9" id="KW-0472">Membrane</keyword>
<feature type="transmembrane region" description="Helical" evidence="9">
    <location>
        <begin position="6"/>
        <end position="22"/>
    </location>
</feature>
<evidence type="ECO:0000259" key="10">
    <source>
        <dbReference type="PROSITE" id="PS50928"/>
    </source>
</evidence>
<proteinExistence type="inferred from homology"/>
<dbReference type="InterPro" id="IPR043429">
    <property type="entry name" value="ArtM/GltK/GlnP/TcyL/YhdX-like"/>
</dbReference>
<dbReference type="PANTHER" id="PTHR30614:SF37">
    <property type="entry name" value="AMINO-ACID ABC TRANSPORTER PERMEASE PROTEIN YHDX-RELATED"/>
    <property type="match status" value="1"/>
</dbReference>
<keyword evidence="6" id="KW-0029">Amino-acid transport</keyword>
<evidence type="ECO:0000256" key="6">
    <source>
        <dbReference type="ARBA" id="ARBA00022970"/>
    </source>
</evidence>
<dbReference type="GO" id="GO:0006865">
    <property type="term" value="P:amino acid transport"/>
    <property type="evidence" value="ECO:0007669"/>
    <property type="project" value="UniProtKB-KW"/>
</dbReference>
<dbReference type="NCBIfam" id="TIGR01726">
    <property type="entry name" value="HEQRo_perm_3TM"/>
    <property type="match status" value="1"/>
</dbReference>
<evidence type="ECO:0000256" key="2">
    <source>
        <dbReference type="ARBA" id="ARBA00010072"/>
    </source>
</evidence>
<name>A0AB39V139_9GAMM</name>
<feature type="domain" description="ABC transmembrane type-1" evidence="10">
    <location>
        <begin position="70"/>
        <end position="363"/>
    </location>
</feature>
<dbReference type="Pfam" id="PF00528">
    <property type="entry name" value="BPD_transp_1"/>
    <property type="match status" value="1"/>
</dbReference>
<feature type="transmembrane region" description="Helical" evidence="9">
    <location>
        <begin position="66"/>
        <end position="94"/>
    </location>
</feature>
<dbReference type="InterPro" id="IPR010065">
    <property type="entry name" value="AA_ABC_transptr_permease_3TM"/>
</dbReference>
<keyword evidence="4" id="KW-1003">Cell membrane</keyword>
<evidence type="ECO:0000256" key="7">
    <source>
        <dbReference type="ARBA" id="ARBA00022989"/>
    </source>
</evidence>
<keyword evidence="5 9" id="KW-0812">Transmembrane</keyword>
<comment type="similarity">
    <text evidence="2">Belongs to the binding-protein-dependent transport system permease family. HisMQ subfamily.</text>
</comment>
<dbReference type="PROSITE" id="PS50928">
    <property type="entry name" value="ABC_TM1"/>
    <property type="match status" value="1"/>
</dbReference>
<feature type="transmembrane region" description="Helical" evidence="9">
    <location>
        <begin position="196"/>
        <end position="217"/>
    </location>
</feature>
<dbReference type="AlphaFoldDB" id="A0AB39V139"/>
<dbReference type="InterPro" id="IPR000515">
    <property type="entry name" value="MetI-like"/>
</dbReference>
<protein>
    <submittedName>
        <fullName evidence="11">Amino acid ABC transporter permease</fullName>
    </submittedName>
</protein>
<dbReference type="GO" id="GO:0043190">
    <property type="term" value="C:ATP-binding cassette (ABC) transporter complex"/>
    <property type="evidence" value="ECO:0007669"/>
    <property type="project" value="InterPro"/>
</dbReference>
<evidence type="ECO:0000256" key="5">
    <source>
        <dbReference type="ARBA" id="ARBA00022692"/>
    </source>
</evidence>
<keyword evidence="7 9" id="KW-1133">Transmembrane helix</keyword>
<dbReference type="PANTHER" id="PTHR30614">
    <property type="entry name" value="MEMBRANE COMPONENT OF AMINO ACID ABC TRANSPORTER"/>
    <property type="match status" value="1"/>
</dbReference>
<dbReference type="SUPFAM" id="SSF161098">
    <property type="entry name" value="MetI-like"/>
    <property type="match status" value="2"/>
</dbReference>
<organism evidence="11">
    <name type="scientific">Thermohahella caldifontis</name>
    <dbReference type="NCBI Taxonomy" id="3142973"/>
    <lineage>
        <taxon>Bacteria</taxon>
        <taxon>Pseudomonadati</taxon>
        <taxon>Pseudomonadota</taxon>
        <taxon>Gammaproteobacteria</taxon>
        <taxon>Oceanospirillales</taxon>
        <taxon>Hahellaceae</taxon>
        <taxon>Thermohahella</taxon>
    </lineage>
</organism>
<gene>
    <name evidence="11" type="ORF">AAIA72_08410</name>
</gene>
<dbReference type="KEGG" id="tcd:AAIA72_08410"/>
<evidence type="ECO:0000256" key="3">
    <source>
        <dbReference type="ARBA" id="ARBA00022448"/>
    </source>
</evidence>
<comment type="subcellular location">
    <subcellularLocation>
        <location evidence="1">Cell inner membrane</location>
        <topology evidence="1">Multi-pass membrane protein</topology>
    </subcellularLocation>
    <subcellularLocation>
        <location evidence="9">Cell membrane</location>
        <topology evidence="9">Multi-pass membrane protein</topology>
    </subcellularLocation>
</comment>